<organism evidence="5 6">
    <name type="scientific">Tetrabaena socialis</name>
    <dbReference type="NCBI Taxonomy" id="47790"/>
    <lineage>
        <taxon>Eukaryota</taxon>
        <taxon>Viridiplantae</taxon>
        <taxon>Chlorophyta</taxon>
        <taxon>core chlorophytes</taxon>
        <taxon>Chlorophyceae</taxon>
        <taxon>CS clade</taxon>
        <taxon>Chlamydomonadales</taxon>
        <taxon>Tetrabaenaceae</taxon>
        <taxon>Tetrabaena</taxon>
    </lineage>
</organism>
<feature type="compositionally biased region" description="Pro residues" evidence="1">
    <location>
        <begin position="460"/>
        <end position="515"/>
    </location>
</feature>
<feature type="compositionally biased region" description="Low complexity" evidence="1">
    <location>
        <begin position="183"/>
        <end position="220"/>
    </location>
</feature>
<evidence type="ECO:0000256" key="1">
    <source>
        <dbReference type="SAM" id="MobiDB-lite"/>
    </source>
</evidence>
<feature type="compositionally biased region" description="Acidic residues" evidence="1">
    <location>
        <begin position="27"/>
        <end position="37"/>
    </location>
</feature>
<evidence type="ECO:0000313" key="5">
    <source>
        <dbReference type="EMBL" id="PNH11659.1"/>
    </source>
</evidence>
<dbReference type="GO" id="GO:0070006">
    <property type="term" value="F:metalloaminopeptidase activity"/>
    <property type="evidence" value="ECO:0007669"/>
    <property type="project" value="TreeGrafter"/>
</dbReference>
<feature type="compositionally biased region" description="Basic residues" evidence="1">
    <location>
        <begin position="41"/>
        <end position="62"/>
    </location>
</feature>
<dbReference type="Gene3D" id="3.10.20.90">
    <property type="entry name" value="Phosphatidylinositol 3-kinase Catalytic Subunit, Chain A, domain 1"/>
    <property type="match status" value="1"/>
</dbReference>
<dbReference type="GO" id="GO:0005615">
    <property type="term" value="C:extracellular space"/>
    <property type="evidence" value="ECO:0007669"/>
    <property type="project" value="TreeGrafter"/>
</dbReference>
<dbReference type="PANTHER" id="PTHR11533">
    <property type="entry name" value="PROTEASE M1 ZINC METALLOPROTEASE"/>
    <property type="match status" value="1"/>
</dbReference>
<dbReference type="InterPro" id="IPR022617">
    <property type="entry name" value="Rad60/SUMO-like_dom"/>
</dbReference>
<accession>A0A2J8AGL4</accession>
<feature type="compositionally biased region" description="Low complexity" evidence="1">
    <location>
        <begin position="70"/>
        <end position="84"/>
    </location>
</feature>
<dbReference type="PANTHER" id="PTHR11533:SF299">
    <property type="entry name" value="AMINOPEPTIDASE"/>
    <property type="match status" value="1"/>
</dbReference>
<dbReference type="AlphaFoldDB" id="A0A2J8AGL4"/>
<reference evidence="5 6" key="1">
    <citation type="journal article" date="2017" name="Mol. Biol. Evol.">
        <title>The 4-celled Tetrabaena socialis nuclear genome reveals the essential components for genetic control of cell number at the origin of multicellularity in the volvocine lineage.</title>
        <authorList>
            <person name="Featherston J."/>
            <person name="Arakaki Y."/>
            <person name="Hanschen E.R."/>
            <person name="Ferris P.J."/>
            <person name="Michod R.E."/>
            <person name="Olson B.J.S.C."/>
            <person name="Nozaki H."/>
            <person name="Durand P.M."/>
        </authorList>
    </citation>
    <scope>NUCLEOTIDE SEQUENCE [LARGE SCALE GENOMIC DNA]</scope>
    <source>
        <strain evidence="5 6">NIES-571</strain>
    </source>
</reference>
<feature type="domain" description="Rad60/SUMO-like" evidence="3">
    <location>
        <begin position="254"/>
        <end position="319"/>
    </location>
</feature>
<evidence type="ECO:0000256" key="2">
    <source>
        <dbReference type="SAM" id="Phobius"/>
    </source>
</evidence>
<dbReference type="Pfam" id="PF11976">
    <property type="entry name" value="Rad60-SLD"/>
    <property type="match status" value="1"/>
</dbReference>
<dbReference type="GO" id="GO:0006508">
    <property type="term" value="P:proteolysis"/>
    <property type="evidence" value="ECO:0007669"/>
    <property type="project" value="TreeGrafter"/>
</dbReference>
<feature type="region of interest" description="Disordered" evidence="1">
    <location>
        <begin position="173"/>
        <end position="235"/>
    </location>
</feature>
<dbReference type="Pfam" id="PF17900">
    <property type="entry name" value="Peptidase_M1_N"/>
    <property type="match status" value="1"/>
</dbReference>
<dbReference type="InterPro" id="IPR029071">
    <property type="entry name" value="Ubiquitin-like_domsf"/>
</dbReference>
<feature type="transmembrane region" description="Helical" evidence="2">
    <location>
        <begin position="431"/>
        <end position="454"/>
    </location>
</feature>
<dbReference type="OrthoDB" id="442921at2759"/>
<dbReference type="GO" id="GO:0016020">
    <property type="term" value="C:membrane"/>
    <property type="evidence" value="ECO:0007669"/>
    <property type="project" value="TreeGrafter"/>
</dbReference>
<dbReference type="GO" id="GO:0005737">
    <property type="term" value="C:cytoplasm"/>
    <property type="evidence" value="ECO:0007669"/>
    <property type="project" value="TreeGrafter"/>
</dbReference>
<dbReference type="InterPro" id="IPR042097">
    <property type="entry name" value="Aminopeptidase_N-like_N_sf"/>
</dbReference>
<keyword evidence="6" id="KW-1185">Reference proteome</keyword>
<name>A0A2J8AGL4_9CHLO</name>
<evidence type="ECO:0000313" key="6">
    <source>
        <dbReference type="Proteomes" id="UP000236333"/>
    </source>
</evidence>
<dbReference type="SUPFAM" id="SSF54236">
    <property type="entry name" value="Ubiquitin-like"/>
    <property type="match status" value="1"/>
</dbReference>
<dbReference type="GO" id="GO:0042277">
    <property type="term" value="F:peptide binding"/>
    <property type="evidence" value="ECO:0007669"/>
    <property type="project" value="TreeGrafter"/>
</dbReference>
<dbReference type="GO" id="GO:0043171">
    <property type="term" value="P:peptide catabolic process"/>
    <property type="evidence" value="ECO:0007669"/>
    <property type="project" value="TreeGrafter"/>
</dbReference>
<dbReference type="EMBL" id="PGGS01000025">
    <property type="protein sequence ID" value="PNH11659.1"/>
    <property type="molecule type" value="Genomic_DNA"/>
</dbReference>
<gene>
    <name evidence="5" type="ORF">TSOC_001517</name>
</gene>
<evidence type="ECO:0000259" key="3">
    <source>
        <dbReference type="Pfam" id="PF11976"/>
    </source>
</evidence>
<keyword evidence="2" id="KW-1133">Transmembrane helix</keyword>
<protein>
    <submittedName>
        <fullName evidence="5">Uncharacterized protein</fullName>
    </submittedName>
</protein>
<dbReference type="SUPFAM" id="SSF63737">
    <property type="entry name" value="Leukotriene A4 hydrolase N-terminal domain"/>
    <property type="match status" value="1"/>
</dbReference>
<dbReference type="CDD" id="cd01763">
    <property type="entry name" value="Ubl_SUMO_like"/>
    <property type="match status" value="1"/>
</dbReference>
<dbReference type="InterPro" id="IPR045357">
    <property type="entry name" value="Aminopeptidase_N-like_N"/>
</dbReference>
<comment type="caution">
    <text evidence="5">The sequence shown here is derived from an EMBL/GenBank/DDBJ whole genome shotgun (WGS) entry which is preliminary data.</text>
</comment>
<dbReference type="InterPro" id="IPR050344">
    <property type="entry name" value="Peptidase_M1_aminopeptidases"/>
</dbReference>
<sequence length="909" mass="90989">MSDLWDYGDAGGDDVTIWDGPSQGDAVPEDDASSDDEGGGRRAKRKGSRKGKAGAPAKRGRKGGKEPEQLQEPEQQQQPEVFVLSDEEDDLLVLPTPAGNHQRGGTAGGVADAPGPPPTTAPTALKNLDPKTQHSLAVEHELLQVLQEVTRPFDSGLSPLHLRTRRPLRPLAAHKAAGPNKPPADASGSGCAAAAASGCDAGAAGPSGRADAASRASAGANPHDPPAAEAAAAGPADGDRVLLKLAWAAGRDGHVMLRVLRSDPISKLLEKFREVPRIRQLCGDARKLRFLFDGDDLSKTPDATPADLDLEDDMMIDVKLEGEVELANVELTDRAGEASGARPYGSAGEDPWNVRAAAGTSGGMSYDGVSAHSGTPRVNAYGGAESYEEAADPARLLFAGGIASQPYKGGGGGRGSPVSRLADRLAAKWKIILLAWVALAVVGILVAVPVSLAAGSVHRSPPPPAPPSPPSPTPPSPPPAPPSPAPPSPDPPSPGPPSPGPPSPAPPSPAPPPPAMLRDLCSYNSSSLPADPRVAPVRYDLRLSLPDGAFTAANVSTNGVAAAPATPATFTASASAHLNVTTDTACLVLNAAGLSFSGLQVTLAGGGSAAGAGGSGGGAGRRRRLVEGVAICVCGSGSGCAAASCEGVVRPAGSGAVVLDLAPLVLPAGAAVQLDFSYSGIVRQASEGAGLFASDPWVADTPAGSPLPAGVLLTTQLEGPGARQLLPSLDDPSFKAVFAVSVELPTGLTALSNMPGTSQPAATPGRTLFTFLAAREQVGPGGGVEGAGFGVNLTAAAAAAATPESADAVLAVRLAAVQDAQSIVHDAVMLAFSPFTAAPTPPLLPAGAVPGAAAAGNAAPMPVVLAAIDAALTSPLSYTGAGLYSLAQFAMLALENLQGSFCVHARARM</sequence>
<evidence type="ECO:0000259" key="4">
    <source>
        <dbReference type="Pfam" id="PF17900"/>
    </source>
</evidence>
<dbReference type="GO" id="GO:0008270">
    <property type="term" value="F:zinc ion binding"/>
    <property type="evidence" value="ECO:0007669"/>
    <property type="project" value="TreeGrafter"/>
</dbReference>
<keyword evidence="2" id="KW-0812">Transmembrane</keyword>
<proteinExistence type="predicted"/>
<feature type="region of interest" description="Disordered" evidence="1">
    <location>
        <begin position="455"/>
        <end position="523"/>
    </location>
</feature>
<dbReference type="Proteomes" id="UP000236333">
    <property type="component" value="Unassembled WGS sequence"/>
</dbReference>
<dbReference type="Gene3D" id="2.60.40.1730">
    <property type="entry name" value="tricorn interacting facor f3 domain"/>
    <property type="match status" value="1"/>
</dbReference>
<keyword evidence="2" id="KW-0472">Membrane</keyword>
<feature type="domain" description="Aminopeptidase N-like N-terminal" evidence="4">
    <location>
        <begin position="672"/>
        <end position="771"/>
    </location>
</feature>
<feature type="region of interest" description="Disordered" evidence="1">
    <location>
        <begin position="1"/>
        <end position="127"/>
    </location>
</feature>